<reference evidence="2 3" key="1">
    <citation type="submission" date="2016-10" db="EMBL/GenBank/DDBJ databases">
        <authorList>
            <person name="de Groot N.N."/>
        </authorList>
    </citation>
    <scope>NUCLEOTIDE SEQUENCE [LARGE SCALE GENOMIC DNA]</scope>
    <source>
        <strain evidence="2 3">Nv1</strain>
    </source>
</reference>
<feature type="domain" description="Cytochrome P460" evidence="1">
    <location>
        <begin position="38"/>
        <end position="170"/>
    </location>
</feature>
<dbReference type="RefSeq" id="WP_090825890.1">
    <property type="nucleotide sequence ID" value="NZ_FOBH01000001.1"/>
</dbReference>
<dbReference type="EMBL" id="FOBH01000001">
    <property type="protein sequence ID" value="SEK32018.1"/>
    <property type="molecule type" value="Genomic_DNA"/>
</dbReference>
<evidence type="ECO:0000259" key="1">
    <source>
        <dbReference type="Pfam" id="PF16694"/>
    </source>
</evidence>
<dbReference type="InterPro" id="IPR032033">
    <property type="entry name" value="Cytochrome_P460"/>
</dbReference>
<organism evidence="2 3">
    <name type="scientific">Nitrosovibrio tenuis</name>
    <dbReference type="NCBI Taxonomy" id="1233"/>
    <lineage>
        <taxon>Bacteria</taxon>
        <taxon>Pseudomonadati</taxon>
        <taxon>Pseudomonadota</taxon>
        <taxon>Betaproteobacteria</taxon>
        <taxon>Nitrosomonadales</taxon>
        <taxon>Nitrosomonadaceae</taxon>
        <taxon>Nitrosovibrio</taxon>
    </lineage>
</organism>
<dbReference type="CDD" id="cd20716">
    <property type="entry name" value="cyt_P460_fam"/>
    <property type="match status" value="1"/>
</dbReference>
<protein>
    <submittedName>
        <fullName evidence="2">Hemoglobin</fullName>
    </submittedName>
</protein>
<dbReference type="PROSITE" id="PS51257">
    <property type="entry name" value="PROKAR_LIPOPROTEIN"/>
    <property type="match status" value="1"/>
</dbReference>
<dbReference type="Proteomes" id="UP000198620">
    <property type="component" value="Unassembled WGS sequence"/>
</dbReference>
<dbReference type="Gene3D" id="3.50.70.20">
    <property type="entry name" value="Cytochrome P460"/>
    <property type="match status" value="1"/>
</dbReference>
<keyword evidence="3" id="KW-1185">Reference proteome</keyword>
<sequence>MKRIIWVITALSATVLVGCTNVPKPEVQKYSDGELSVPSNYKSWPKFLSDIQRADTKQVRDIYINPIGNTTKMGDAFPNGTISVMEIYKAREAADGTPLKGPDGKFVKGELLKIGVMGKGAGWGESAPPELRNGDWVYSMYLADAKTKAPDDTATCRACHLPLKDKDYIFRYDEYFQKRASY</sequence>
<dbReference type="OrthoDB" id="511546at2"/>
<proteinExistence type="predicted"/>
<evidence type="ECO:0000313" key="3">
    <source>
        <dbReference type="Proteomes" id="UP000198620"/>
    </source>
</evidence>
<dbReference type="AlphaFoldDB" id="A0A1H7G1M8"/>
<accession>A0A1H7G1M8</accession>
<name>A0A1H7G1M8_9PROT</name>
<gene>
    <name evidence="2" type="ORF">SAMN05216387_101146</name>
</gene>
<dbReference type="Pfam" id="PF16694">
    <property type="entry name" value="Cytochrome_P460"/>
    <property type="match status" value="1"/>
</dbReference>
<evidence type="ECO:0000313" key="2">
    <source>
        <dbReference type="EMBL" id="SEK32018.1"/>
    </source>
</evidence>
<dbReference type="InterPro" id="IPR038142">
    <property type="entry name" value="Cytochrome_P460_sp"/>
</dbReference>
<dbReference type="STRING" id="1233.SAMN05216387_101146"/>